<keyword evidence="3" id="KW-1185">Reference proteome</keyword>
<dbReference type="Proteomes" id="UP001204953">
    <property type="component" value="Unassembled WGS sequence"/>
</dbReference>
<protein>
    <submittedName>
        <fullName evidence="2">Helix-turn-helix domain-containing protein</fullName>
    </submittedName>
</protein>
<dbReference type="SMART" id="SM00530">
    <property type="entry name" value="HTH_XRE"/>
    <property type="match status" value="1"/>
</dbReference>
<dbReference type="Pfam" id="PF01381">
    <property type="entry name" value="HTH_3"/>
    <property type="match status" value="1"/>
</dbReference>
<comment type="caution">
    <text evidence="2">The sequence shown here is derived from an EMBL/GenBank/DDBJ whole genome shotgun (WGS) entry which is preliminary data.</text>
</comment>
<feature type="domain" description="HTH cro/C1-type" evidence="1">
    <location>
        <begin position="43"/>
        <end position="98"/>
    </location>
</feature>
<dbReference type="AlphaFoldDB" id="A0AAE3KL64"/>
<dbReference type="InterPro" id="IPR010982">
    <property type="entry name" value="Lambda_DNA-bd_dom_sf"/>
</dbReference>
<dbReference type="Gene3D" id="1.10.260.40">
    <property type="entry name" value="lambda repressor-like DNA-binding domains"/>
    <property type="match status" value="1"/>
</dbReference>
<dbReference type="EMBL" id="JAMZMM010000012">
    <property type="protein sequence ID" value="MCP2727336.1"/>
    <property type="molecule type" value="Genomic_DNA"/>
</dbReference>
<dbReference type="CDD" id="cd00093">
    <property type="entry name" value="HTH_XRE"/>
    <property type="match status" value="1"/>
</dbReference>
<organism evidence="2 3">
    <name type="scientific">Limnofasciculus baicalensis BBK-W-15</name>
    <dbReference type="NCBI Taxonomy" id="2699891"/>
    <lineage>
        <taxon>Bacteria</taxon>
        <taxon>Bacillati</taxon>
        <taxon>Cyanobacteriota</taxon>
        <taxon>Cyanophyceae</taxon>
        <taxon>Coleofasciculales</taxon>
        <taxon>Coleofasciculaceae</taxon>
        <taxon>Limnofasciculus</taxon>
        <taxon>Limnofasciculus baicalensis</taxon>
    </lineage>
</organism>
<dbReference type="InterPro" id="IPR001387">
    <property type="entry name" value="Cro/C1-type_HTH"/>
</dbReference>
<evidence type="ECO:0000313" key="2">
    <source>
        <dbReference type="EMBL" id="MCP2727336.1"/>
    </source>
</evidence>
<reference evidence="2" key="1">
    <citation type="submission" date="2022-06" db="EMBL/GenBank/DDBJ databases">
        <title>New cyanobacteria of genus Symplocastrum in benthos of Lake Baikal.</title>
        <authorList>
            <person name="Sorokovikova E."/>
            <person name="Tikhonova I."/>
            <person name="Krasnopeev A."/>
            <person name="Evseev P."/>
            <person name="Gladkikh A."/>
            <person name="Belykh O."/>
        </authorList>
    </citation>
    <scope>NUCLEOTIDE SEQUENCE</scope>
    <source>
        <strain evidence="2">BBK-W-15</strain>
    </source>
</reference>
<evidence type="ECO:0000259" key="1">
    <source>
        <dbReference type="PROSITE" id="PS50943"/>
    </source>
</evidence>
<dbReference type="SUPFAM" id="SSF47413">
    <property type="entry name" value="lambda repressor-like DNA-binding domains"/>
    <property type="match status" value="1"/>
</dbReference>
<dbReference type="PROSITE" id="PS50943">
    <property type="entry name" value="HTH_CROC1"/>
    <property type="match status" value="1"/>
</dbReference>
<dbReference type="GO" id="GO:0003677">
    <property type="term" value="F:DNA binding"/>
    <property type="evidence" value="ECO:0007669"/>
    <property type="project" value="InterPro"/>
</dbReference>
<evidence type="ECO:0000313" key="3">
    <source>
        <dbReference type="Proteomes" id="UP001204953"/>
    </source>
</evidence>
<sequence length="126" mass="14613">MRHGDGSQSLHVACSFRDRCHLVSAFAMIDKDRRLVNPDGQMLRSLRKTLNMSQPKFAKEFGVTRDTINRYEMGLRQVRLSLEQFLTLLRLLQKAKESGNSLGPDISQYLDEIIERTEQMVERIDD</sequence>
<proteinExistence type="predicted"/>
<gene>
    <name evidence="2" type="ORF">NJ959_02470</name>
</gene>
<name>A0AAE3KL64_9CYAN</name>
<accession>A0AAE3KL64</accession>